<name>A0A8J7TBM8_ATRSP</name>
<dbReference type="InterPro" id="IPR011990">
    <property type="entry name" value="TPR-like_helical_dom_sf"/>
</dbReference>
<dbReference type="Proteomes" id="UP000736164">
    <property type="component" value="Unassembled WGS sequence"/>
</dbReference>
<evidence type="ECO:0000313" key="3">
    <source>
        <dbReference type="Proteomes" id="UP000736164"/>
    </source>
</evidence>
<dbReference type="Gene3D" id="1.25.40.10">
    <property type="entry name" value="Tetratricopeptide repeat domain"/>
    <property type="match status" value="1"/>
</dbReference>
<organism evidence="2 3">
    <name type="scientific">Atractosteus spatula</name>
    <name type="common">Alligator gar</name>
    <name type="synonym">Lepisosteus spatula</name>
    <dbReference type="NCBI Taxonomy" id="7917"/>
    <lineage>
        <taxon>Eukaryota</taxon>
        <taxon>Metazoa</taxon>
        <taxon>Chordata</taxon>
        <taxon>Craniata</taxon>
        <taxon>Vertebrata</taxon>
        <taxon>Euteleostomi</taxon>
        <taxon>Actinopterygii</taxon>
        <taxon>Neopterygii</taxon>
        <taxon>Holostei</taxon>
        <taxon>Semionotiformes</taxon>
        <taxon>Lepisosteidae</taxon>
        <taxon>Atractosteus</taxon>
    </lineage>
</organism>
<dbReference type="EMBL" id="JAAWVO010032156">
    <property type="protein sequence ID" value="MBN3316856.1"/>
    <property type="molecule type" value="Genomic_DNA"/>
</dbReference>
<feature type="non-terminal residue" evidence="2">
    <location>
        <position position="1"/>
    </location>
</feature>
<keyword evidence="3" id="KW-1185">Reference proteome</keyword>
<sequence>MFGAALAGFSRAAALDPSWPEPPQRERQLLDYLERLTTLTSNKGKVRGRRLRSMLSSLSLAALGPCVEARFCSPSGRAGSLEPRDLAGLAAGRNTGVAALGKVVFSLASSDHMAFTFGLVDSEETCWPVMVYNSAESWGVLIGDSVAIPEPQVKLHSLTHKDQTIEFRSIRVDSPLLLIVNGKRQGAACQTAASVTYRPQSD</sequence>
<comment type="caution">
    <text evidence="2">The sequence shown here is derived from an EMBL/GenBank/DDBJ whole genome shotgun (WGS) entry which is preliminary data.</text>
</comment>
<reference evidence="2" key="1">
    <citation type="journal article" date="2021" name="Cell">
        <title>Tracing the genetic footprints of vertebrate landing in non-teleost ray-finned fishes.</title>
        <authorList>
            <person name="Bi X."/>
            <person name="Wang K."/>
            <person name="Yang L."/>
            <person name="Pan H."/>
            <person name="Jiang H."/>
            <person name="Wei Q."/>
            <person name="Fang M."/>
            <person name="Yu H."/>
            <person name="Zhu C."/>
            <person name="Cai Y."/>
            <person name="He Y."/>
            <person name="Gan X."/>
            <person name="Zeng H."/>
            <person name="Yu D."/>
            <person name="Zhu Y."/>
            <person name="Jiang H."/>
            <person name="Qiu Q."/>
            <person name="Yang H."/>
            <person name="Zhang Y.E."/>
            <person name="Wang W."/>
            <person name="Zhu M."/>
            <person name="He S."/>
            <person name="Zhang G."/>
        </authorList>
    </citation>
    <scope>NUCLEOTIDE SEQUENCE</scope>
    <source>
        <strain evidence="2">Allg_001</strain>
    </source>
</reference>
<feature type="domain" description="Tetratricopeptide repeat protein 5 OB fold" evidence="1">
    <location>
        <begin position="82"/>
        <end position="193"/>
    </location>
</feature>
<dbReference type="Gene3D" id="2.40.50.550">
    <property type="match status" value="1"/>
</dbReference>
<evidence type="ECO:0000259" key="1">
    <source>
        <dbReference type="Pfam" id="PF16669"/>
    </source>
</evidence>
<dbReference type="InterPro" id="IPR032076">
    <property type="entry name" value="TTC5_OB"/>
</dbReference>
<evidence type="ECO:0000313" key="2">
    <source>
        <dbReference type="EMBL" id="MBN3316856.1"/>
    </source>
</evidence>
<dbReference type="Pfam" id="PF16669">
    <property type="entry name" value="TTC5_OB"/>
    <property type="match status" value="1"/>
</dbReference>
<protein>
    <submittedName>
        <fullName evidence="2">TTC5 protein</fullName>
    </submittedName>
</protein>
<dbReference type="AlphaFoldDB" id="A0A8J7TBM8"/>
<accession>A0A8J7TBM8</accession>
<feature type="non-terminal residue" evidence="2">
    <location>
        <position position="202"/>
    </location>
</feature>
<proteinExistence type="predicted"/>
<gene>
    <name evidence="2" type="primary">Ttc5</name>
    <name evidence="2" type="ORF">GTO95_0013931</name>
</gene>
<dbReference type="InterPro" id="IPR038645">
    <property type="entry name" value="TTC5_OB_sf"/>
</dbReference>